<name>A0AAD2JVR3_9AGAR</name>
<reference evidence="2" key="1">
    <citation type="submission" date="2023-11" db="EMBL/GenBank/DDBJ databases">
        <authorList>
            <person name="De Vega J J."/>
            <person name="De Vega J J."/>
        </authorList>
    </citation>
    <scope>NUCLEOTIDE SEQUENCE</scope>
</reference>
<comment type="caution">
    <text evidence="2">The sequence shown here is derived from an EMBL/GenBank/DDBJ whole genome shotgun (WGS) entry which is preliminary data.</text>
</comment>
<keyword evidence="3" id="KW-1185">Reference proteome</keyword>
<accession>A0AAD2JVR3</accession>
<dbReference type="AlphaFoldDB" id="A0AAD2JVR3"/>
<organism evidence="2 3">
    <name type="scientific">Mycena citricolor</name>
    <dbReference type="NCBI Taxonomy" id="2018698"/>
    <lineage>
        <taxon>Eukaryota</taxon>
        <taxon>Fungi</taxon>
        <taxon>Dikarya</taxon>
        <taxon>Basidiomycota</taxon>
        <taxon>Agaricomycotina</taxon>
        <taxon>Agaricomycetes</taxon>
        <taxon>Agaricomycetidae</taxon>
        <taxon>Agaricales</taxon>
        <taxon>Marasmiineae</taxon>
        <taxon>Mycenaceae</taxon>
        <taxon>Mycena</taxon>
    </lineage>
</organism>
<evidence type="ECO:0000256" key="1">
    <source>
        <dbReference type="SAM" id="MobiDB-lite"/>
    </source>
</evidence>
<feature type="compositionally biased region" description="Basic and acidic residues" evidence="1">
    <location>
        <begin position="165"/>
        <end position="175"/>
    </location>
</feature>
<sequence length="175" mass="20347">MRLNCSWMLLRRFDAIREIVVLDPISHTVLDLPIFLKLQAGDLQPRSCFLDLRLVRLLLGPVHSVKAQLSEVELPFQLDTSQANVAETEPTHHRIWNPVPDNVEEPVSLHGLRNDRDQLVPIGRVLLQIDRENLGPVQIVRRRRRGIPRRDYVRGRRRHAGAVTSRDRKEESTRR</sequence>
<dbReference type="EMBL" id="CAVNYO010000045">
    <property type="protein sequence ID" value="CAK5263921.1"/>
    <property type="molecule type" value="Genomic_DNA"/>
</dbReference>
<gene>
    <name evidence="2" type="ORF">MYCIT1_LOCUS3672</name>
</gene>
<dbReference type="Proteomes" id="UP001295794">
    <property type="component" value="Unassembled WGS sequence"/>
</dbReference>
<proteinExistence type="predicted"/>
<feature type="region of interest" description="Disordered" evidence="1">
    <location>
        <begin position="153"/>
        <end position="175"/>
    </location>
</feature>
<evidence type="ECO:0000313" key="3">
    <source>
        <dbReference type="Proteomes" id="UP001295794"/>
    </source>
</evidence>
<evidence type="ECO:0000313" key="2">
    <source>
        <dbReference type="EMBL" id="CAK5263921.1"/>
    </source>
</evidence>
<protein>
    <submittedName>
        <fullName evidence="2">Uncharacterized protein</fullName>
    </submittedName>
</protein>